<protein>
    <recommendedName>
        <fullName evidence="4">Leucyl/phenylalanyl-tRNA--protein transferase</fullName>
        <ecNumber evidence="4">2.3.2.6</ecNumber>
    </recommendedName>
    <alternativeName>
        <fullName evidence="4">L/F-transferase</fullName>
    </alternativeName>
    <alternativeName>
        <fullName evidence="4">Leucyltransferase</fullName>
    </alternativeName>
    <alternativeName>
        <fullName evidence="4">Phenyalanyltransferase</fullName>
    </alternativeName>
</protein>
<evidence type="ECO:0000256" key="3">
    <source>
        <dbReference type="ARBA" id="ARBA00023315"/>
    </source>
</evidence>
<comment type="catalytic activity">
    <reaction evidence="4">
        <text>N-terminal L-lysyl-[protein] + L-leucyl-tRNA(Leu) = N-terminal L-leucyl-L-lysyl-[protein] + tRNA(Leu) + H(+)</text>
        <dbReference type="Rhea" id="RHEA:12340"/>
        <dbReference type="Rhea" id="RHEA-COMP:9613"/>
        <dbReference type="Rhea" id="RHEA-COMP:9622"/>
        <dbReference type="Rhea" id="RHEA-COMP:12670"/>
        <dbReference type="Rhea" id="RHEA-COMP:12671"/>
        <dbReference type="ChEBI" id="CHEBI:15378"/>
        <dbReference type="ChEBI" id="CHEBI:65249"/>
        <dbReference type="ChEBI" id="CHEBI:78442"/>
        <dbReference type="ChEBI" id="CHEBI:78494"/>
        <dbReference type="ChEBI" id="CHEBI:133043"/>
        <dbReference type="EC" id="2.3.2.6"/>
    </reaction>
</comment>
<dbReference type="GO" id="GO:0008914">
    <property type="term" value="F:leucyl-tRNA--protein transferase activity"/>
    <property type="evidence" value="ECO:0007669"/>
    <property type="project" value="UniProtKB-UniRule"/>
</dbReference>
<dbReference type="SUPFAM" id="SSF55729">
    <property type="entry name" value="Acyl-CoA N-acyltransferases (Nat)"/>
    <property type="match status" value="1"/>
</dbReference>
<dbReference type="GO" id="GO:0005737">
    <property type="term" value="C:cytoplasm"/>
    <property type="evidence" value="ECO:0007669"/>
    <property type="project" value="UniProtKB-SubCell"/>
</dbReference>
<dbReference type="GO" id="GO:0030163">
    <property type="term" value="P:protein catabolic process"/>
    <property type="evidence" value="ECO:0007669"/>
    <property type="project" value="UniProtKB-UniRule"/>
</dbReference>
<dbReference type="AlphaFoldDB" id="A0A6I6IRI6"/>
<dbReference type="PANTHER" id="PTHR30098:SF2">
    <property type="entry name" value="LEUCYL_PHENYLALANYL-TRNA--PROTEIN TRANSFERASE"/>
    <property type="match status" value="1"/>
</dbReference>
<keyword evidence="2 4" id="KW-0808">Transferase</keyword>
<evidence type="ECO:0000256" key="4">
    <source>
        <dbReference type="HAMAP-Rule" id="MF_00688"/>
    </source>
</evidence>
<name>A0A6I6IRI6_9RHOB</name>
<dbReference type="KEGG" id="rom:EI983_09445"/>
<dbReference type="HAMAP" id="MF_00688">
    <property type="entry name" value="Leu_Phe_trans"/>
    <property type="match status" value="1"/>
</dbReference>
<dbReference type="InterPro" id="IPR004616">
    <property type="entry name" value="Leu/Phe-tRNA_Trfase"/>
</dbReference>
<dbReference type="EC" id="2.3.2.6" evidence="4"/>
<sequence>MSDDDHSLTPQLLLQGYAQGVFPMAESREDPSVFWVDPSDRGILPLDGFHISRSLARRMRRGGYDITLNQCFDEVVLACADRQDTWINAQIFDLYRQLHALGHAHSLEIWHDDALIGGVYGVALGAAFFGESMFSRATDGSKLALTHLVDHLRCCDFHLFDTQFITGHLASLGAVEIPRRSYHALLRPALQLPADILSRPLDTNPQGVLQRMTQTS</sequence>
<keyword evidence="1 4" id="KW-0963">Cytoplasm</keyword>
<evidence type="ECO:0000313" key="6">
    <source>
        <dbReference type="Proteomes" id="UP000428330"/>
    </source>
</evidence>
<evidence type="ECO:0000313" key="5">
    <source>
        <dbReference type="EMBL" id="QGX98493.1"/>
    </source>
</evidence>
<dbReference type="PANTHER" id="PTHR30098">
    <property type="entry name" value="LEUCYL/PHENYLALANYL-TRNA--PROTEIN TRANSFERASE"/>
    <property type="match status" value="1"/>
</dbReference>
<dbReference type="OrthoDB" id="9790282at2"/>
<dbReference type="EMBL" id="CP034348">
    <property type="protein sequence ID" value="QGX98493.1"/>
    <property type="molecule type" value="Genomic_DNA"/>
</dbReference>
<accession>A0A6I6IRI6</accession>
<dbReference type="Proteomes" id="UP000428330">
    <property type="component" value="Chromosome"/>
</dbReference>
<evidence type="ECO:0000256" key="1">
    <source>
        <dbReference type="ARBA" id="ARBA00022490"/>
    </source>
</evidence>
<dbReference type="Gene3D" id="3.40.630.70">
    <property type="entry name" value="Leucyl/phenylalanyl-tRNA-protein transferase, C-terminal domain"/>
    <property type="match status" value="1"/>
</dbReference>
<dbReference type="RefSeq" id="WP_157707124.1">
    <property type="nucleotide sequence ID" value="NZ_CP034348.1"/>
</dbReference>
<comment type="subcellular location">
    <subcellularLocation>
        <location evidence="4">Cytoplasm</location>
    </subcellularLocation>
</comment>
<comment type="similarity">
    <text evidence="4">Belongs to the L/F-transferase family.</text>
</comment>
<dbReference type="FunFam" id="3.40.630.70:FF:000001">
    <property type="entry name" value="Leucyl/phenylalanyl-tRNA--protein transferase"/>
    <property type="match status" value="1"/>
</dbReference>
<comment type="catalytic activity">
    <reaction evidence="4">
        <text>N-terminal L-arginyl-[protein] + L-leucyl-tRNA(Leu) = N-terminal L-leucyl-L-arginyl-[protein] + tRNA(Leu) + H(+)</text>
        <dbReference type="Rhea" id="RHEA:50416"/>
        <dbReference type="Rhea" id="RHEA-COMP:9613"/>
        <dbReference type="Rhea" id="RHEA-COMP:9622"/>
        <dbReference type="Rhea" id="RHEA-COMP:12672"/>
        <dbReference type="Rhea" id="RHEA-COMP:12673"/>
        <dbReference type="ChEBI" id="CHEBI:15378"/>
        <dbReference type="ChEBI" id="CHEBI:64719"/>
        <dbReference type="ChEBI" id="CHEBI:78442"/>
        <dbReference type="ChEBI" id="CHEBI:78494"/>
        <dbReference type="ChEBI" id="CHEBI:133044"/>
        <dbReference type="EC" id="2.3.2.6"/>
    </reaction>
</comment>
<reference evidence="6" key="1">
    <citation type="submission" date="2018-12" db="EMBL/GenBank/DDBJ databases">
        <title>Complete genome sequence of Roseovarius sp. MME-070.</title>
        <authorList>
            <person name="Nam Y.-D."/>
            <person name="Kang J."/>
            <person name="Chung W.-H."/>
            <person name="Park Y.S."/>
        </authorList>
    </citation>
    <scope>NUCLEOTIDE SEQUENCE [LARGE SCALE GENOMIC DNA]</scope>
    <source>
        <strain evidence="6">MME-070</strain>
    </source>
</reference>
<dbReference type="NCBIfam" id="TIGR00667">
    <property type="entry name" value="aat"/>
    <property type="match status" value="1"/>
</dbReference>
<organism evidence="5 6">
    <name type="scientific">Roseovarius faecimaris</name>
    <dbReference type="NCBI Taxonomy" id="2494550"/>
    <lineage>
        <taxon>Bacteria</taxon>
        <taxon>Pseudomonadati</taxon>
        <taxon>Pseudomonadota</taxon>
        <taxon>Alphaproteobacteria</taxon>
        <taxon>Rhodobacterales</taxon>
        <taxon>Roseobacteraceae</taxon>
        <taxon>Roseovarius</taxon>
    </lineage>
</organism>
<proteinExistence type="inferred from homology"/>
<comment type="function">
    <text evidence="4">Functions in the N-end rule pathway of protein degradation where it conjugates Leu, Phe and, less efficiently, Met from aminoacyl-tRNAs to the N-termini of proteins containing an N-terminal arginine or lysine.</text>
</comment>
<evidence type="ECO:0000256" key="2">
    <source>
        <dbReference type="ARBA" id="ARBA00022679"/>
    </source>
</evidence>
<comment type="catalytic activity">
    <reaction evidence="4">
        <text>L-phenylalanyl-tRNA(Phe) + an N-terminal L-alpha-aminoacyl-[protein] = an N-terminal L-phenylalanyl-L-alpha-aminoacyl-[protein] + tRNA(Phe)</text>
        <dbReference type="Rhea" id="RHEA:43632"/>
        <dbReference type="Rhea" id="RHEA-COMP:9668"/>
        <dbReference type="Rhea" id="RHEA-COMP:9699"/>
        <dbReference type="Rhea" id="RHEA-COMP:10636"/>
        <dbReference type="Rhea" id="RHEA-COMP:10637"/>
        <dbReference type="ChEBI" id="CHEBI:78442"/>
        <dbReference type="ChEBI" id="CHEBI:78531"/>
        <dbReference type="ChEBI" id="CHEBI:78597"/>
        <dbReference type="ChEBI" id="CHEBI:83561"/>
        <dbReference type="EC" id="2.3.2.6"/>
    </reaction>
</comment>
<dbReference type="Pfam" id="PF03588">
    <property type="entry name" value="Leu_Phe_trans"/>
    <property type="match status" value="1"/>
</dbReference>
<keyword evidence="3 4" id="KW-0012">Acyltransferase</keyword>
<dbReference type="InterPro" id="IPR042203">
    <property type="entry name" value="Leu/Phe-tRNA_Trfase_C"/>
</dbReference>
<dbReference type="InterPro" id="IPR016181">
    <property type="entry name" value="Acyl_CoA_acyltransferase"/>
</dbReference>
<gene>
    <name evidence="4" type="primary">aat</name>
    <name evidence="5" type="ORF">EI983_09445</name>
</gene>
<keyword evidence="6" id="KW-1185">Reference proteome</keyword>